<sequence length="19" mass="2223">MMNCNNFLNISEIDTRIHG</sequence>
<dbReference type="EMBL" id="HACA01015179">
    <property type="protein sequence ID" value="CDW32540.1"/>
    <property type="molecule type" value="Transcribed_RNA"/>
</dbReference>
<organism evidence="1">
    <name type="scientific">Lepeophtheirus salmonis</name>
    <name type="common">Salmon louse</name>
    <name type="synonym">Caligus salmonis</name>
    <dbReference type="NCBI Taxonomy" id="72036"/>
    <lineage>
        <taxon>Eukaryota</taxon>
        <taxon>Metazoa</taxon>
        <taxon>Ecdysozoa</taxon>
        <taxon>Arthropoda</taxon>
        <taxon>Crustacea</taxon>
        <taxon>Multicrustacea</taxon>
        <taxon>Hexanauplia</taxon>
        <taxon>Copepoda</taxon>
        <taxon>Siphonostomatoida</taxon>
        <taxon>Caligidae</taxon>
        <taxon>Lepeophtheirus</taxon>
    </lineage>
</organism>
<accession>A0A0K2U3A2</accession>
<protein>
    <submittedName>
        <fullName evidence="1">Uncharacterized protein</fullName>
    </submittedName>
</protein>
<proteinExistence type="predicted"/>
<evidence type="ECO:0000313" key="1">
    <source>
        <dbReference type="EMBL" id="CDW32540.1"/>
    </source>
</evidence>
<reference evidence="1" key="1">
    <citation type="submission" date="2014-05" db="EMBL/GenBank/DDBJ databases">
        <authorList>
            <person name="Chronopoulou M."/>
        </authorList>
    </citation>
    <scope>NUCLEOTIDE SEQUENCE</scope>
    <source>
        <tissue evidence="1">Whole organism</tissue>
    </source>
</reference>
<name>A0A0K2U3A2_LEPSM</name>
<dbReference type="AlphaFoldDB" id="A0A0K2U3A2"/>